<evidence type="ECO:0000256" key="2">
    <source>
        <dbReference type="ARBA" id="ARBA00004286"/>
    </source>
</evidence>
<dbReference type="InterPro" id="IPR003616">
    <property type="entry name" value="Post-SET_dom"/>
</dbReference>
<evidence type="ECO:0000313" key="9">
    <source>
        <dbReference type="EMBL" id="KAG6587797.1"/>
    </source>
</evidence>
<evidence type="ECO:0000313" key="10">
    <source>
        <dbReference type="Proteomes" id="UP000685013"/>
    </source>
</evidence>
<comment type="subcellular location">
    <subcellularLocation>
        <location evidence="2">Chromosome</location>
    </subcellularLocation>
    <subcellularLocation>
        <location evidence="1">Nucleus</location>
    </subcellularLocation>
</comment>
<accession>A0AAV6MVT8</accession>
<evidence type="ECO:0000256" key="3">
    <source>
        <dbReference type="ARBA" id="ARBA00022454"/>
    </source>
</evidence>
<evidence type="ECO:0000259" key="8">
    <source>
        <dbReference type="PROSITE" id="PS50868"/>
    </source>
</evidence>
<dbReference type="GO" id="GO:0005634">
    <property type="term" value="C:nucleus"/>
    <property type="evidence" value="ECO:0007669"/>
    <property type="project" value="UniProtKB-SubCell"/>
</dbReference>
<evidence type="ECO:0000256" key="7">
    <source>
        <dbReference type="ARBA" id="ARBA00023242"/>
    </source>
</evidence>
<evidence type="ECO:0000256" key="1">
    <source>
        <dbReference type="ARBA" id="ARBA00004123"/>
    </source>
</evidence>
<proteinExistence type="predicted"/>
<evidence type="ECO:0000256" key="4">
    <source>
        <dbReference type="ARBA" id="ARBA00022603"/>
    </source>
</evidence>
<gene>
    <name evidence="9" type="primary">ASHR3</name>
    <name evidence="9" type="ORF">SDJN03_16362</name>
</gene>
<keyword evidence="7" id="KW-0539">Nucleus</keyword>
<feature type="non-terminal residue" evidence="9">
    <location>
        <position position="1"/>
    </location>
</feature>
<feature type="domain" description="Post-SET" evidence="8">
    <location>
        <begin position="111"/>
        <end position="127"/>
    </location>
</feature>
<dbReference type="GO" id="GO:0008168">
    <property type="term" value="F:methyltransferase activity"/>
    <property type="evidence" value="ECO:0007669"/>
    <property type="project" value="UniProtKB-KW"/>
</dbReference>
<comment type="caution">
    <text evidence="9">The sequence shown here is derived from an EMBL/GenBank/DDBJ whole genome shotgun (WGS) entry which is preliminary data.</text>
</comment>
<evidence type="ECO:0000256" key="5">
    <source>
        <dbReference type="ARBA" id="ARBA00022679"/>
    </source>
</evidence>
<dbReference type="PANTHER" id="PTHR22884">
    <property type="entry name" value="SET DOMAIN PROTEINS"/>
    <property type="match status" value="1"/>
</dbReference>
<dbReference type="GO" id="GO:0032259">
    <property type="term" value="P:methylation"/>
    <property type="evidence" value="ECO:0007669"/>
    <property type="project" value="UniProtKB-KW"/>
</dbReference>
<keyword evidence="3" id="KW-0158">Chromosome</keyword>
<dbReference type="GO" id="GO:0005694">
    <property type="term" value="C:chromosome"/>
    <property type="evidence" value="ECO:0007669"/>
    <property type="project" value="UniProtKB-SubCell"/>
</dbReference>
<dbReference type="InterPro" id="IPR050777">
    <property type="entry name" value="SET2_Histone-Lys_MeTrsfase"/>
</dbReference>
<keyword evidence="4" id="KW-0489">Methyltransferase</keyword>
<dbReference type="AlphaFoldDB" id="A0AAV6MVT8"/>
<name>A0AAV6MVT8_9ROSI</name>
<organism evidence="9 10">
    <name type="scientific">Cucurbita argyrosperma subsp. sororia</name>
    <dbReference type="NCBI Taxonomy" id="37648"/>
    <lineage>
        <taxon>Eukaryota</taxon>
        <taxon>Viridiplantae</taxon>
        <taxon>Streptophyta</taxon>
        <taxon>Embryophyta</taxon>
        <taxon>Tracheophyta</taxon>
        <taxon>Spermatophyta</taxon>
        <taxon>Magnoliopsida</taxon>
        <taxon>eudicotyledons</taxon>
        <taxon>Gunneridae</taxon>
        <taxon>Pentapetalae</taxon>
        <taxon>rosids</taxon>
        <taxon>fabids</taxon>
        <taxon>Cucurbitales</taxon>
        <taxon>Cucurbitaceae</taxon>
        <taxon>Cucurbiteae</taxon>
        <taxon>Cucurbita</taxon>
    </lineage>
</organism>
<keyword evidence="5" id="KW-0808">Transferase</keyword>
<protein>
    <submittedName>
        <fullName evidence="9">Histone-lysine N-methyltransferase ASHR3</fullName>
    </submittedName>
</protein>
<dbReference type="EMBL" id="JAGKQH010000011">
    <property type="protein sequence ID" value="KAG6587797.1"/>
    <property type="molecule type" value="Genomic_DNA"/>
</dbReference>
<keyword evidence="6" id="KW-0949">S-adenosyl-L-methionine</keyword>
<dbReference type="PROSITE" id="PS50868">
    <property type="entry name" value="POST_SET"/>
    <property type="match status" value="1"/>
</dbReference>
<dbReference type="Proteomes" id="UP000685013">
    <property type="component" value="Chromosome 11"/>
</dbReference>
<dbReference type="SMART" id="SM00508">
    <property type="entry name" value="PostSET"/>
    <property type="match status" value="1"/>
</dbReference>
<evidence type="ECO:0000256" key="6">
    <source>
        <dbReference type="ARBA" id="ARBA00022691"/>
    </source>
</evidence>
<reference evidence="9 10" key="1">
    <citation type="journal article" date="2021" name="Hortic Res">
        <title>The domestication of Cucurbita argyrosperma as revealed by the genome of its wild relative.</title>
        <authorList>
            <person name="Barrera-Redondo J."/>
            <person name="Sanchez-de la Vega G."/>
            <person name="Aguirre-Liguori J.A."/>
            <person name="Castellanos-Morales G."/>
            <person name="Gutierrez-Guerrero Y.T."/>
            <person name="Aguirre-Dugua X."/>
            <person name="Aguirre-Planter E."/>
            <person name="Tenaillon M.I."/>
            <person name="Lira-Saade R."/>
            <person name="Eguiarte L.E."/>
        </authorList>
    </citation>
    <scope>NUCLEOTIDE SEQUENCE [LARGE SCALE GENOMIC DNA]</scope>
    <source>
        <strain evidence="9">JBR-2021</strain>
    </source>
</reference>
<keyword evidence="10" id="KW-1185">Reference proteome</keyword>
<sequence length="216" mass="24540">MAVEVFIMVYVQRKAWGSQVTERSSALNMSALYANKDYIGKAYGWLTGLLYLFNGQHAVSVSDMEILLKNNLRVSSDKQVGGETRVGVFAARSIEVGEPLTYEYRFVQFGPEVKCHCGAPNCQRYLGTKKISALDLFWGIIPCDYKADSINNLPLRKFLQIFSHTPCIWFCRLHSQLCIFSKFPLQKTINFNHHLQGDDPRDCRECLWNAKGGLDA</sequence>